<protein>
    <submittedName>
        <fullName evidence="3">ComF family protein</fullName>
    </submittedName>
</protein>
<dbReference type="PANTHER" id="PTHR47505:SF1">
    <property type="entry name" value="DNA UTILIZATION PROTEIN YHGH"/>
    <property type="match status" value="1"/>
</dbReference>
<accession>A0A7V1LJN4</accession>
<sequence>MKKNTLLWNIIDFIFPNYCLVCETQVERDKKYVCNTCFSEILNFDEKYRPVLLKRINHPAFDDIFIRYQFGPVFRILIHHLKYQQCLQIAEYLGRALSTIITGTYDNIVPVPLHKAKLKERGFNQSTLIAREVSKATAIPLSEKILMRRRYTKTQTHLNREQRLTNVARAFTLHEKVEGKRILLIDDVITTGATLNTCAGLLKAHGAGVVDIAAVATPTTLLQEQLEREVSGNLVSLQKSG</sequence>
<dbReference type="InterPro" id="IPR000836">
    <property type="entry name" value="PRTase_dom"/>
</dbReference>
<dbReference type="PANTHER" id="PTHR47505">
    <property type="entry name" value="DNA UTILIZATION PROTEIN YHGH"/>
    <property type="match status" value="1"/>
</dbReference>
<dbReference type="Pfam" id="PF00156">
    <property type="entry name" value="Pribosyltran"/>
    <property type="match status" value="1"/>
</dbReference>
<evidence type="ECO:0000259" key="2">
    <source>
        <dbReference type="Pfam" id="PF00156"/>
    </source>
</evidence>
<dbReference type="Gene3D" id="3.40.50.2020">
    <property type="match status" value="1"/>
</dbReference>
<feature type="domain" description="Phosphoribosyltransferase" evidence="2">
    <location>
        <begin position="129"/>
        <end position="217"/>
    </location>
</feature>
<dbReference type="InterPro" id="IPR051910">
    <property type="entry name" value="ComF/GntX_DNA_util-trans"/>
</dbReference>
<evidence type="ECO:0000256" key="1">
    <source>
        <dbReference type="ARBA" id="ARBA00008007"/>
    </source>
</evidence>
<organism evidence="3">
    <name type="scientific">Caldithrix abyssi</name>
    <dbReference type="NCBI Taxonomy" id="187145"/>
    <lineage>
        <taxon>Bacteria</taxon>
        <taxon>Pseudomonadati</taxon>
        <taxon>Calditrichota</taxon>
        <taxon>Calditrichia</taxon>
        <taxon>Calditrichales</taxon>
        <taxon>Calditrichaceae</taxon>
        <taxon>Caldithrix</taxon>
    </lineage>
</organism>
<reference evidence="3" key="1">
    <citation type="journal article" date="2020" name="mSystems">
        <title>Genome- and Community-Level Interaction Insights into Carbon Utilization and Element Cycling Functions of Hydrothermarchaeota in Hydrothermal Sediment.</title>
        <authorList>
            <person name="Zhou Z."/>
            <person name="Liu Y."/>
            <person name="Xu W."/>
            <person name="Pan J."/>
            <person name="Luo Z.H."/>
            <person name="Li M."/>
        </authorList>
    </citation>
    <scope>NUCLEOTIDE SEQUENCE [LARGE SCALE GENOMIC DNA]</scope>
    <source>
        <strain evidence="3">HyVt-456</strain>
    </source>
</reference>
<evidence type="ECO:0000313" key="3">
    <source>
        <dbReference type="EMBL" id="HED09199.1"/>
    </source>
</evidence>
<name>A0A7V1LJN4_CALAY</name>
<dbReference type="InterPro" id="IPR029057">
    <property type="entry name" value="PRTase-like"/>
</dbReference>
<gene>
    <name evidence="3" type="ORF">ENJ10_00785</name>
</gene>
<dbReference type="SUPFAM" id="SSF53271">
    <property type="entry name" value="PRTase-like"/>
    <property type="match status" value="1"/>
</dbReference>
<comment type="caution">
    <text evidence="3">The sequence shown here is derived from an EMBL/GenBank/DDBJ whole genome shotgun (WGS) entry which is preliminary data.</text>
</comment>
<comment type="similarity">
    <text evidence="1">Belongs to the ComF/GntX family.</text>
</comment>
<dbReference type="EMBL" id="DRLD01000023">
    <property type="protein sequence ID" value="HED09199.1"/>
    <property type="molecule type" value="Genomic_DNA"/>
</dbReference>
<dbReference type="AlphaFoldDB" id="A0A7V1LJN4"/>
<proteinExistence type="inferred from homology"/>
<dbReference type="CDD" id="cd06223">
    <property type="entry name" value="PRTases_typeI"/>
    <property type="match status" value="1"/>
</dbReference>
<dbReference type="Proteomes" id="UP000886005">
    <property type="component" value="Unassembled WGS sequence"/>
</dbReference>